<evidence type="ECO:0000256" key="11">
    <source>
        <dbReference type="ARBA" id="ARBA00023012"/>
    </source>
</evidence>
<dbReference type="SMART" id="SM00387">
    <property type="entry name" value="HATPase_c"/>
    <property type="match status" value="1"/>
</dbReference>
<evidence type="ECO:0000256" key="3">
    <source>
        <dbReference type="ARBA" id="ARBA00012438"/>
    </source>
</evidence>
<dbReference type="InterPro" id="IPR036097">
    <property type="entry name" value="HisK_dim/P_sf"/>
</dbReference>
<evidence type="ECO:0000256" key="8">
    <source>
        <dbReference type="ARBA" id="ARBA00022777"/>
    </source>
</evidence>
<dbReference type="InterPro" id="IPR005467">
    <property type="entry name" value="His_kinase_dom"/>
</dbReference>
<accession>Q1MYF1</accession>
<dbReference type="Gene3D" id="3.30.565.10">
    <property type="entry name" value="Histidine kinase-like ATPase, C-terminal domain"/>
    <property type="match status" value="1"/>
</dbReference>
<evidence type="ECO:0000259" key="14">
    <source>
        <dbReference type="PROSITE" id="PS50109"/>
    </source>
</evidence>
<gene>
    <name evidence="15" type="ORF">RED65_02193</name>
</gene>
<evidence type="ECO:0000256" key="1">
    <source>
        <dbReference type="ARBA" id="ARBA00000085"/>
    </source>
</evidence>
<evidence type="ECO:0000256" key="7">
    <source>
        <dbReference type="ARBA" id="ARBA00022741"/>
    </source>
</evidence>
<feature type="transmembrane region" description="Helical" evidence="13">
    <location>
        <begin position="174"/>
        <end position="196"/>
    </location>
</feature>
<dbReference type="Pfam" id="PF08521">
    <property type="entry name" value="2CSK_N"/>
    <property type="match status" value="1"/>
</dbReference>
<keyword evidence="11" id="KW-0902">Two-component regulatory system</keyword>
<dbReference type="InterPro" id="IPR004358">
    <property type="entry name" value="Sig_transdc_His_kin-like_C"/>
</dbReference>
<dbReference type="InterPro" id="IPR013727">
    <property type="entry name" value="2CSK_N"/>
</dbReference>
<evidence type="ECO:0000313" key="16">
    <source>
        <dbReference type="Proteomes" id="UP000004263"/>
    </source>
</evidence>
<keyword evidence="7" id="KW-0547">Nucleotide-binding</keyword>
<keyword evidence="5" id="KW-0808">Transferase</keyword>
<name>Q1MYF1_9GAMM</name>
<dbReference type="Pfam" id="PF02518">
    <property type="entry name" value="HATPase_c"/>
    <property type="match status" value="1"/>
</dbReference>
<dbReference type="GO" id="GO:0005524">
    <property type="term" value="F:ATP binding"/>
    <property type="evidence" value="ECO:0007669"/>
    <property type="project" value="UniProtKB-KW"/>
</dbReference>
<dbReference type="PRINTS" id="PR00344">
    <property type="entry name" value="BCTRLSENSOR"/>
</dbReference>
<reference evidence="15 16" key="1">
    <citation type="submission" date="2006-03" db="EMBL/GenBank/DDBJ databases">
        <authorList>
            <person name="Pinhassi J."/>
            <person name="Pedros-Alio C."/>
            <person name="Ferriera S."/>
            <person name="Johnson J."/>
            <person name="Kravitz S."/>
            <person name="Halpern A."/>
            <person name="Remington K."/>
            <person name="Beeson K."/>
            <person name="Tran B."/>
            <person name="Rogers Y.-H."/>
            <person name="Friedman R."/>
            <person name="Venter J.C."/>
        </authorList>
    </citation>
    <scope>NUCLEOTIDE SEQUENCE [LARGE SCALE GENOMIC DNA]</scope>
    <source>
        <strain evidence="15 16">RED65</strain>
    </source>
</reference>
<evidence type="ECO:0000313" key="15">
    <source>
        <dbReference type="EMBL" id="EAT10994.1"/>
    </source>
</evidence>
<feature type="transmembrane region" description="Helical" evidence="13">
    <location>
        <begin position="6"/>
        <end position="27"/>
    </location>
</feature>
<comment type="catalytic activity">
    <reaction evidence="1">
        <text>ATP + protein L-histidine = ADP + protein N-phospho-L-histidine.</text>
        <dbReference type="EC" id="2.7.13.3"/>
    </reaction>
</comment>
<keyword evidence="12 13" id="KW-0472">Membrane</keyword>
<protein>
    <recommendedName>
        <fullName evidence="3">histidine kinase</fullName>
        <ecNumber evidence="3">2.7.13.3</ecNumber>
    </recommendedName>
</protein>
<dbReference type="Pfam" id="PF00512">
    <property type="entry name" value="HisKA"/>
    <property type="match status" value="1"/>
</dbReference>
<dbReference type="InterPro" id="IPR050428">
    <property type="entry name" value="TCS_sensor_his_kinase"/>
</dbReference>
<evidence type="ECO:0000256" key="6">
    <source>
        <dbReference type="ARBA" id="ARBA00022692"/>
    </source>
</evidence>
<dbReference type="InterPro" id="IPR003594">
    <property type="entry name" value="HATPase_dom"/>
</dbReference>
<evidence type="ECO:0000256" key="10">
    <source>
        <dbReference type="ARBA" id="ARBA00022989"/>
    </source>
</evidence>
<dbReference type="HOGENOM" id="CLU_000445_89_37_6"/>
<dbReference type="RefSeq" id="WP_007019295.1">
    <property type="nucleotide sequence ID" value="NZ_CH724123.1"/>
</dbReference>
<keyword evidence="9" id="KW-0067">ATP-binding</keyword>
<evidence type="ECO:0000256" key="2">
    <source>
        <dbReference type="ARBA" id="ARBA00004141"/>
    </source>
</evidence>
<proteinExistence type="predicted"/>
<dbReference type="Proteomes" id="UP000004263">
    <property type="component" value="Unassembled WGS sequence"/>
</dbReference>
<dbReference type="PANTHER" id="PTHR45436">
    <property type="entry name" value="SENSOR HISTIDINE KINASE YKOH"/>
    <property type="match status" value="1"/>
</dbReference>
<feature type="domain" description="Histidine kinase" evidence="14">
    <location>
        <begin position="253"/>
        <end position="464"/>
    </location>
</feature>
<comment type="caution">
    <text evidence="15">The sequence shown here is derived from an EMBL/GenBank/DDBJ whole genome shotgun (WGS) entry which is preliminary data.</text>
</comment>
<dbReference type="Gene3D" id="1.10.287.130">
    <property type="match status" value="1"/>
</dbReference>
<dbReference type="PANTHER" id="PTHR45436:SF14">
    <property type="entry name" value="SENSOR PROTEIN QSEC"/>
    <property type="match status" value="1"/>
</dbReference>
<dbReference type="OrthoDB" id="9809766at2"/>
<keyword evidence="10 13" id="KW-1133">Transmembrane helix</keyword>
<comment type="subcellular location">
    <subcellularLocation>
        <location evidence="2">Membrane</location>
        <topology evidence="2">Multi-pass membrane protein</topology>
    </subcellularLocation>
</comment>
<dbReference type="AlphaFoldDB" id="Q1MYF1"/>
<dbReference type="InterPro" id="IPR036890">
    <property type="entry name" value="HATPase_C_sf"/>
</dbReference>
<dbReference type="SUPFAM" id="SSF47384">
    <property type="entry name" value="Homodimeric domain of signal transducing histidine kinase"/>
    <property type="match status" value="1"/>
</dbReference>
<keyword evidence="4" id="KW-0597">Phosphoprotein</keyword>
<dbReference type="GO" id="GO:0000155">
    <property type="term" value="F:phosphorelay sensor kinase activity"/>
    <property type="evidence" value="ECO:0007669"/>
    <property type="project" value="InterPro"/>
</dbReference>
<keyword evidence="8 15" id="KW-0418">Kinase</keyword>
<keyword evidence="16" id="KW-1185">Reference proteome</keyword>
<sequence length="467" mass="52475">MPFRSISRFLVIAILSVLVIYHGVVYWSSRDQAIHEIEELFDAQLAHSSNILFNLLGESVSTIDQNNSHLPIVYHGLEEALSSQVDPDDVKALFYQRKIAYQIFNLEGKLLIKSNSAPLEPMAPQDAGFSRTDLDGESWRVFSLYDSDWDFWLHVGESEIIRDELSYNIARQTLLPGVISLPILLLLIILIVIVGLNPLKLLAQHIGKRDPKNLSPIQLLHIPSEIQPVLTAVNQVFSRLQDAIDREQRLTADAAHELRTPLSVIMIHAQNALEANDEDQRSHALRNLESGIKRISRLLEQLLTLSKINPESIPIGPVNLVSIAENVLSEMLPKIENKAQDIELVSEYRRLSIQGSEFLLEILMRNLVDNAINYTQTNGKINVTLSTEKDLVEISISDNGPGVPEEDMSKLKERFYRQNHKEGFGAGLGLSLVQSIVEFHHGSLSFKRNKPSGLCVFVSLPLESNKI</sequence>
<evidence type="ECO:0000256" key="5">
    <source>
        <dbReference type="ARBA" id="ARBA00022679"/>
    </source>
</evidence>
<evidence type="ECO:0000256" key="4">
    <source>
        <dbReference type="ARBA" id="ARBA00022553"/>
    </source>
</evidence>
<dbReference type="GO" id="GO:0005886">
    <property type="term" value="C:plasma membrane"/>
    <property type="evidence" value="ECO:0007669"/>
    <property type="project" value="TreeGrafter"/>
</dbReference>
<organism evidence="15 16">
    <name type="scientific">Bermanella marisrubri</name>
    <dbReference type="NCBI Taxonomy" id="207949"/>
    <lineage>
        <taxon>Bacteria</taxon>
        <taxon>Pseudomonadati</taxon>
        <taxon>Pseudomonadota</taxon>
        <taxon>Gammaproteobacteria</taxon>
        <taxon>Oceanospirillales</taxon>
        <taxon>Oceanospirillaceae</taxon>
        <taxon>Bermanella</taxon>
    </lineage>
</organism>
<dbReference type="InterPro" id="IPR003661">
    <property type="entry name" value="HisK_dim/P_dom"/>
</dbReference>
<evidence type="ECO:0000256" key="12">
    <source>
        <dbReference type="ARBA" id="ARBA00023136"/>
    </source>
</evidence>
<dbReference type="SUPFAM" id="SSF55874">
    <property type="entry name" value="ATPase domain of HSP90 chaperone/DNA topoisomerase II/histidine kinase"/>
    <property type="match status" value="1"/>
</dbReference>
<evidence type="ECO:0000256" key="9">
    <source>
        <dbReference type="ARBA" id="ARBA00022840"/>
    </source>
</evidence>
<dbReference type="STRING" id="207949.RED65_02193"/>
<dbReference type="SMART" id="SM00388">
    <property type="entry name" value="HisKA"/>
    <property type="match status" value="1"/>
</dbReference>
<dbReference type="CDD" id="cd00075">
    <property type="entry name" value="HATPase"/>
    <property type="match status" value="1"/>
</dbReference>
<dbReference type="EMBL" id="AAQH01000026">
    <property type="protein sequence ID" value="EAT10994.1"/>
    <property type="molecule type" value="Genomic_DNA"/>
</dbReference>
<evidence type="ECO:0000256" key="13">
    <source>
        <dbReference type="SAM" id="Phobius"/>
    </source>
</evidence>
<dbReference type="PROSITE" id="PS50109">
    <property type="entry name" value="HIS_KIN"/>
    <property type="match status" value="1"/>
</dbReference>
<keyword evidence="6 13" id="KW-0812">Transmembrane</keyword>
<dbReference type="CDD" id="cd00082">
    <property type="entry name" value="HisKA"/>
    <property type="match status" value="1"/>
</dbReference>
<dbReference type="EC" id="2.7.13.3" evidence="3"/>